<reference evidence="3 4" key="1">
    <citation type="submission" date="2019-03" db="EMBL/GenBank/DDBJ databases">
        <authorList>
            <person name="Gaulin E."/>
            <person name="Dumas B."/>
        </authorList>
    </citation>
    <scope>NUCLEOTIDE SEQUENCE [LARGE SCALE GENOMIC DNA]</scope>
    <source>
        <strain evidence="3">CBS 568.67</strain>
    </source>
</reference>
<name>A0A485K3G6_9STRA</name>
<proteinExistence type="predicted"/>
<feature type="domain" description="PH" evidence="1">
    <location>
        <begin position="10"/>
        <end position="119"/>
    </location>
</feature>
<accession>A0A485K3G6</accession>
<dbReference type="Proteomes" id="UP000332933">
    <property type="component" value="Unassembled WGS sequence"/>
</dbReference>
<dbReference type="AlphaFoldDB" id="A0A485K3G6"/>
<dbReference type="Pfam" id="PF00169">
    <property type="entry name" value="PH"/>
    <property type="match status" value="1"/>
</dbReference>
<dbReference type="Gene3D" id="2.30.29.30">
    <property type="entry name" value="Pleckstrin-homology domain (PH domain)/Phosphotyrosine-binding domain (PTB)"/>
    <property type="match status" value="1"/>
</dbReference>
<dbReference type="PROSITE" id="PS50003">
    <property type="entry name" value="PH_DOMAIN"/>
    <property type="match status" value="1"/>
</dbReference>
<organism evidence="3 4">
    <name type="scientific">Aphanomyces stellatus</name>
    <dbReference type="NCBI Taxonomy" id="120398"/>
    <lineage>
        <taxon>Eukaryota</taxon>
        <taxon>Sar</taxon>
        <taxon>Stramenopiles</taxon>
        <taxon>Oomycota</taxon>
        <taxon>Saprolegniomycetes</taxon>
        <taxon>Saprolegniales</taxon>
        <taxon>Verrucalvaceae</taxon>
        <taxon>Aphanomyces</taxon>
    </lineage>
</organism>
<reference evidence="2" key="2">
    <citation type="submission" date="2019-06" db="EMBL/GenBank/DDBJ databases">
        <title>Genomics analysis of Aphanomyces spp. identifies a new class of oomycete effector associated with host adaptation.</title>
        <authorList>
            <person name="Gaulin E."/>
        </authorList>
    </citation>
    <scope>NUCLEOTIDE SEQUENCE</scope>
    <source>
        <strain evidence="2">CBS 578.67</strain>
    </source>
</reference>
<sequence>MQHIHFLGPDFGRDGYVHKKGSKRGVFGRANWKRRYMILLGTKLHYYTEDKKTLKGTVDLSQSKMEDIVRMPRDCFKTGRSDASVWRVCVQTPDRRFYFAANSIDDMDGWVRALRFVVQKQWYCPSPIAFRNADLEERLEYRPLEDRTMQGYEAIDIST</sequence>
<evidence type="ECO:0000313" key="3">
    <source>
        <dbReference type="EMBL" id="VFT77545.1"/>
    </source>
</evidence>
<protein>
    <submittedName>
        <fullName evidence="3">Aste57867_319 protein</fullName>
    </submittedName>
</protein>
<dbReference type="EMBL" id="CAADRA010000014">
    <property type="protein sequence ID" value="VFT77545.1"/>
    <property type="molecule type" value="Genomic_DNA"/>
</dbReference>
<dbReference type="InterPro" id="IPR011993">
    <property type="entry name" value="PH-like_dom_sf"/>
</dbReference>
<dbReference type="EMBL" id="VJMH01000014">
    <property type="protein sequence ID" value="KAF0720442.1"/>
    <property type="molecule type" value="Genomic_DNA"/>
</dbReference>
<evidence type="ECO:0000313" key="2">
    <source>
        <dbReference type="EMBL" id="KAF0720442.1"/>
    </source>
</evidence>
<keyword evidence="4" id="KW-1185">Reference proteome</keyword>
<evidence type="ECO:0000313" key="4">
    <source>
        <dbReference type="Proteomes" id="UP000332933"/>
    </source>
</evidence>
<dbReference type="InterPro" id="IPR001849">
    <property type="entry name" value="PH_domain"/>
</dbReference>
<dbReference type="SMART" id="SM00233">
    <property type="entry name" value="PH"/>
    <property type="match status" value="1"/>
</dbReference>
<evidence type="ECO:0000259" key="1">
    <source>
        <dbReference type="PROSITE" id="PS50003"/>
    </source>
</evidence>
<dbReference type="SUPFAM" id="SSF50729">
    <property type="entry name" value="PH domain-like"/>
    <property type="match status" value="1"/>
</dbReference>
<gene>
    <name evidence="3" type="primary">Aste57867_319</name>
    <name evidence="2" type="ORF">As57867_000319</name>
    <name evidence="3" type="ORF">ASTE57867_319</name>
</gene>
<dbReference type="OrthoDB" id="8434295at2759"/>